<evidence type="ECO:0008006" key="4">
    <source>
        <dbReference type="Google" id="ProtNLM"/>
    </source>
</evidence>
<feature type="signal peptide" evidence="1">
    <location>
        <begin position="1"/>
        <end position="24"/>
    </location>
</feature>
<name>A0A222FJI3_9GAMM</name>
<dbReference type="SUPFAM" id="SSF63829">
    <property type="entry name" value="Calcium-dependent phosphotriesterase"/>
    <property type="match status" value="1"/>
</dbReference>
<sequence>MKSHLFRYLLCVITFLIASISAVASQVTVVDEKGNPLSNVMVTQTPLEIYQLDKSDHGYVPERTLAYIDPSHTRFTDDKGQARFLHYQGEPVRIRIRAPEMADVMVETVGGDAIELEMKPITDALKLAESRPANTWLAALDFGQDEAAEELKKHYILQCGFCHQQGSAFFRRPRARENWQEIMDRMIGYGARIHDNAQETLPDLLATEYRQLYENPASIPKGTSWLPMIQESHITSWPIGDAFSQMHDLLHHSNGLIYVGDNLQDRMYEINPETGEFTVYKLKREVYDEHGGLMGARLASFPKHETYAGIHSFAESPKDGNIFITTSYQQRLVEFDPKTKEFTNHHMDAGYYPHTIRIDKQDRVWFTMALSNQVAMFDRVEKRFELFDLPSRNTQESLTISFMGIILKLMEWGVPIANWVSIDEQSSGLPMPYGIDITPNGDIWFARLLADSIGKIDAKTKQVTVYETPFKGPRRLRTDSKGNLWIAAFPESMIVKFDPIKEAFTNYPIPVYPLGSESPYSLNVDTERDIVWINGNTSDALYSYEIDADKWTHYPMPKRVTFTRDVEIAPNGDVYTTNSSFPSWHIEDAQPTLIRLKPVYSMK</sequence>
<dbReference type="KEGG" id="bsan:CHH28_07790"/>
<keyword evidence="3" id="KW-1185">Reference proteome</keyword>
<dbReference type="InterPro" id="IPR051344">
    <property type="entry name" value="Vgb"/>
</dbReference>
<protein>
    <recommendedName>
        <fullName evidence="4">Lyase</fullName>
    </recommendedName>
</protein>
<dbReference type="EMBL" id="CP022530">
    <property type="protein sequence ID" value="ASP38581.1"/>
    <property type="molecule type" value="Genomic_DNA"/>
</dbReference>
<dbReference type="GO" id="GO:0009055">
    <property type="term" value="F:electron transfer activity"/>
    <property type="evidence" value="ECO:0007669"/>
    <property type="project" value="InterPro"/>
</dbReference>
<proteinExistence type="predicted"/>
<dbReference type="RefSeq" id="WP_094059771.1">
    <property type="nucleotide sequence ID" value="NZ_CP022530.1"/>
</dbReference>
<dbReference type="GO" id="GO:0020037">
    <property type="term" value="F:heme binding"/>
    <property type="evidence" value="ECO:0007669"/>
    <property type="project" value="InterPro"/>
</dbReference>
<evidence type="ECO:0000313" key="3">
    <source>
        <dbReference type="Proteomes" id="UP000202440"/>
    </source>
</evidence>
<dbReference type="Gene3D" id="1.10.760.10">
    <property type="entry name" value="Cytochrome c-like domain"/>
    <property type="match status" value="1"/>
</dbReference>
<dbReference type="PANTHER" id="PTHR40274:SF3">
    <property type="entry name" value="VIRGINIAMYCIN B LYASE"/>
    <property type="match status" value="1"/>
</dbReference>
<keyword evidence="1" id="KW-0732">Signal</keyword>
<evidence type="ECO:0000313" key="2">
    <source>
        <dbReference type="EMBL" id="ASP38581.1"/>
    </source>
</evidence>
<gene>
    <name evidence="2" type="ORF">CHH28_07790</name>
</gene>
<dbReference type="AlphaFoldDB" id="A0A222FJI3"/>
<dbReference type="OrthoDB" id="9812926at2"/>
<dbReference type="InterPro" id="IPR015943">
    <property type="entry name" value="WD40/YVTN_repeat-like_dom_sf"/>
</dbReference>
<organism evidence="2 3">
    <name type="scientific">Bacterioplanes sanyensis</name>
    <dbReference type="NCBI Taxonomy" id="1249553"/>
    <lineage>
        <taxon>Bacteria</taxon>
        <taxon>Pseudomonadati</taxon>
        <taxon>Pseudomonadota</taxon>
        <taxon>Gammaproteobacteria</taxon>
        <taxon>Oceanospirillales</taxon>
        <taxon>Oceanospirillaceae</taxon>
        <taxon>Bacterioplanes</taxon>
    </lineage>
</organism>
<dbReference type="PANTHER" id="PTHR40274">
    <property type="entry name" value="VIRGINIAMYCIN B LYASE"/>
    <property type="match status" value="1"/>
</dbReference>
<dbReference type="Gene3D" id="2.130.10.10">
    <property type="entry name" value="YVTN repeat-like/Quinoprotein amine dehydrogenase"/>
    <property type="match status" value="2"/>
</dbReference>
<reference evidence="2 3" key="1">
    <citation type="submission" date="2017-07" db="EMBL/GenBank/DDBJ databases">
        <title>Annotated genome sequence of Bacterioplanes sanyensis isolated from Red Sea.</title>
        <authorList>
            <person name="Rehman Z.U."/>
        </authorList>
    </citation>
    <scope>NUCLEOTIDE SEQUENCE [LARGE SCALE GENOMIC DNA]</scope>
    <source>
        <strain evidence="2 3">NV9</strain>
    </source>
</reference>
<accession>A0A222FJI3</accession>
<dbReference type="Proteomes" id="UP000202440">
    <property type="component" value="Chromosome"/>
</dbReference>
<feature type="chain" id="PRO_5012307515" description="Lyase" evidence="1">
    <location>
        <begin position="25"/>
        <end position="603"/>
    </location>
</feature>
<dbReference type="InterPro" id="IPR036909">
    <property type="entry name" value="Cyt_c-like_dom_sf"/>
</dbReference>
<evidence type="ECO:0000256" key="1">
    <source>
        <dbReference type="SAM" id="SignalP"/>
    </source>
</evidence>